<dbReference type="InterPro" id="IPR026834">
    <property type="entry name" value="LHH"/>
</dbReference>
<dbReference type="STRING" id="1123034.GCA_000685805_02506"/>
<sequence>MRTRPSAGATSGLETASTATAVNVDANNRQLHPVEAEIIGLLAKDYAQQKGISEVEARKRLTRGALYNIDAGWKQSIDTYLSDTPEKIAQYQEAYAYINAVKPTDMNANDWSGKLYDKLLSPIESIPQQPEYSQKEKDLIPVAYFEKITVTAKTDPKSIDEIYYLDTSNNSFTALPEDFNKQTLFMNKAYDDDDTAELYKQSAKMKYGEDIGLKEAALTTVTNTMVIKPLGAISGIDNAVDSNVELVKREWNKSGLEHFNDLVNVSKVVVGSGKEIISNPKQTLDNALDGAKQLKEEATTEWNYRKLKNQQGLPFDTSYKDAQMVGELATDAVMVGGAGKAAKVGKKGLENLGRNLDNLTPSPAYATTSGTPDIRGGATAVTGKPKPDSGIGAAETGGAILAVSNAPDGSYTRGPDGSMTGPNKGRSTSTGKFDKNGEEIYQRDSGGYYIVDENGIQRSVKSPYTNNRNITQKDNKYDWIDNERHPDPNVTSGFATTKPTPSSNQYFKTEAEWQAPGRGTGLNYKVYQQEIDLNARPFKADGDMRTNAQLMAKGDAPYILKNGQYEQVQLHHSHQDGRGSLFEVSKSTHLNHTNQDGRLALHPYKGKHPDYPVERNLFKKDKETYWQDRLHQLQGD</sequence>
<dbReference type="EMBL" id="UGVC01000001">
    <property type="protein sequence ID" value="SUD90598.1"/>
    <property type="molecule type" value="Genomic_DNA"/>
</dbReference>
<accession>A0A379LJ75</accession>
<gene>
    <name evidence="3" type="ORF">NCTC10526_00932</name>
</gene>
<reference evidence="3 4" key="1">
    <citation type="submission" date="2018-06" db="EMBL/GenBank/DDBJ databases">
        <authorList>
            <consortium name="Pathogen Informatics"/>
            <person name="Doyle S."/>
        </authorList>
    </citation>
    <scope>NUCLEOTIDE SEQUENCE [LARGE SCALE GENOMIC DNA]</scope>
    <source>
        <strain evidence="3 4">NCTC10526</strain>
    </source>
</reference>
<feature type="compositionally biased region" description="Polar residues" evidence="1">
    <location>
        <begin position="360"/>
        <end position="371"/>
    </location>
</feature>
<dbReference type="AlphaFoldDB" id="A0A379LJ75"/>
<organism evidence="3 4">
    <name type="scientific">Psychrobacter phenylpyruvicus</name>
    <dbReference type="NCBI Taxonomy" id="29432"/>
    <lineage>
        <taxon>Bacteria</taxon>
        <taxon>Pseudomonadati</taxon>
        <taxon>Pseudomonadota</taxon>
        <taxon>Gammaproteobacteria</taxon>
        <taxon>Moraxellales</taxon>
        <taxon>Moraxellaceae</taxon>
        <taxon>Psychrobacter</taxon>
    </lineage>
</organism>
<protein>
    <recommendedName>
        <fullName evidence="2">LHH domain-containing protein</fullName>
    </recommendedName>
</protein>
<proteinExistence type="predicted"/>
<evidence type="ECO:0000313" key="4">
    <source>
        <dbReference type="Proteomes" id="UP000254123"/>
    </source>
</evidence>
<evidence type="ECO:0000313" key="3">
    <source>
        <dbReference type="EMBL" id="SUD90598.1"/>
    </source>
</evidence>
<keyword evidence="4" id="KW-1185">Reference proteome</keyword>
<evidence type="ECO:0000259" key="2">
    <source>
        <dbReference type="Pfam" id="PF14411"/>
    </source>
</evidence>
<feature type="domain" description="LHH" evidence="2">
    <location>
        <begin position="546"/>
        <end position="631"/>
    </location>
</feature>
<dbReference type="Proteomes" id="UP000254123">
    <property type="component" value="Unassembled WGS sequence"/>
</dbReference>
<dbReference type="Pfam" id="PF14411">
    <property type="entry name" value="LHH"/>
    <property type="match status" value="1"/>
</dbReference>
<dbReference type="RefSeq" id="WP_051584567.1">
    <property type="nucleotide sequence ID" value="NZ_CAJHAQ010000001.1"/>
</dbReference>
<feature type="region of interest" description="Disordered" evidence="1">
    <location>
        <begin position="360"/>
        <end position="437"/>
    </location>
</feature>
<evidence type="ECO:0000256" key="1">
    <source>
        <dbReference type="SAM" id="MobiDB-lite"/>
    </source>
</evidence>
<name>A0A379LJ75_9GAMM</name>